<dbReference type="InterPro" id="IPR023198">
    <property type="entry name" value="PGP-like_dom2"/>
</dbReference>
<dbReference type="PANTHER" id="PTHR18901:SF38">
    <property type="entry name" value="PSEUDOURIDINE-5'-PHOSPHATASE"/>
    <property type="match status" value="1"/>
</dbReference>
<evidence type="ECO:0000313" key="1">
    <source>
        <dbReference type="EMBL" id="KAK8836868.1"/>
    </source>
</evidence>
<keyword evidence="2" id="KW-1185">Reference proteome</keyword>
<reference evidence="1 2" key="1">
    <citation type="submission" date="2024-04" db="EMBL/GenBank/DDBJ databases">
        <title>Tritrichomonas musculus Genome.</title>
        <authorList>
            <person name="Alves-Ferreira E."/>
            <person name="Grigg M."/>
            <person name="Lorenzi H."/>
            <person name="Galac M."/>
        </authorList>
    </citation>
    <scope>NUCLEOTIDE SEQUENCE [LARGE SCALE GENOMIC DNA]</scope>
    <source>
        <strain evidence="1 2">EAF2021</strain>
    </source>
</reference>
<dbReference type="SUPFAM" id="SSF56784">
    <property type="entry name" value="HAD-like"/>
    <property type="match status" value="1"/>
</dbReference>
<dbReference type="Gene3D" id="1.10.150.240">
    <property type="entry name" value="Putative phosphatase, domain 2"/>
    <property type="match status" value="1"/>
</dbReference>
<dbReference type="Pfam" id="PF13419">
    <property type="entry name" value="HAD_2"/>
    <property type="match status" value="1"/>
</dbReference>
<name>A0ABR2GTA9_9EUKA</name>
<dbReference type="InterPro" id="IPR006439">
    <property type="entry name" value="HAD-SF_hydro_IA"/>
</dbReference>
<protein>
    <submittedName>
        <fullName evidence="1">Pseudouridine-5'-phosphatase</fullName>
    </submittedName>
</protein>
<dbReference type="InterPro" id="IPR023214">
    <property type="entry name" value="HAD_sf"/>
</dbReference>
<dbReference type="PANTHER" id="PTHR18901">
    <property type="entry name" value="2-DEOXYGLUCOSE-6-PHOSPHATE PHOSPHATASE 2"/>
    <property type="match status" value="1"/>
</dbReference>
<evidence type="ECO:0000313" key="2">
    <source>
        <dbReference type="Proteomes" id="UP001470230"/>
    </source>
</evidence>
<organism evidence="1 2">
    <name type="scientific">Tritrichomonas musculus</name>
    <dbReference type="NCBI Taxonomy" id="1915356"/>
    <lineage>
        <taxon>Eukaryota</taxon>
        <taxon>Metamonada</taxon>
        <taxon>Parabasalia</taxon>
        <taxon>Tritrichomonadida</taxon>
        <taxon>Tritrichomonadidae</taxon>
        <taxon>Tritrichomonas</taxon>
    </lineage>
</organism>
<proteinExistence type="predicted"/>
<dbReference type="Proteomes" id="UP001470230">
    <property type="component" value="Unassembled WGS sequence"/>
</dbReference>
<sequence length="225" mass="25320">MQKAWPHPIEGIIFDNDGLLLDTEGLYIIVLEQMVGRKIPWDLRRRLMGRTGPDASALLCHEMNIDEDPIHFLNRRDENLKSIFPTAKYFDGAVELVKEAKSRKLPIALATSSNRGNFDIKSANKMDFYSLFDSIICGDEVQNGKPNPELFLKSMEKLGIKDPKNVLVFEDAPFGVKAANNAGMPVVQVPDPDLPKGSNEEVGAVPTVLLKSLRDFKFDMFDWKK</sequence>
<dbReference type="Gene3D" id="3.40.50.1000">
    <property type="entry name" value="HAD superfamily/HAD-like"/>
    <property type="match status" value="1"/>
</dbReference>
<accession>A0ABR2GTA9</accession>
<dbReference type="InterPro" id="IPR036412">
    <property type="entry name" value="HAD-like_sf"/>
</dbReference>
<comment type="caution">
    <text evidence="1">The sequence shown here is derived from an EMBL/GenBank/DDBJ whole genome shotgun (WGS) entry which is preliminary data.</text>
</comment>
<gene>
    <name evidence="1" type="ORF">M9Y10_037393</name>
</gene>
<dbReference type="EMBL" id="JAPFFF010000063">
    <property type="protein sequence ID" value="KAK8836868.1"/>
    <property type="molecule type" value="Genomic_DNA"/>
</dbReference>
<dbReference type="InterPro" id="IPR041492">
    <property type="entry name" value="HAD_2"/>
</dbReference>
<dbReference type="NCBIfam" id="TIGR01509">
    <property type="entry name" value="HAD-SF-IA-v3"/>
    <property type="match status" value="1"/>
</dbReference>
<dbReference type="SFLD" id="SFLDS00003">
    <property type="entry name" value="Haloacid_Dehalogenase"/>
    <property type="match status" value="1"/>
</dbReference>
<dbReference type="SFLD" id="SFLDG01129">
    <property type="entry name" value="C1.5:_HAD__Beta-PGM__Phosphata"/>
    <property type="match status" value="1"/>
</dbReference>